<dbReference type="AlphaFoldDB" id="A0AAN8SVE0"/>
<organism evidence="1 2">
    <name type="scientific">Solanum bulbocastanum</name>
    <name type="common">Wild potato</name>
    <dbReference type="NCBI Taxonomy" id="147425"/>
    <lineage>
        <taxon>Eukaryota</taxon>
        <taxon>Viridiplantae</taxon>
        <taxon>Streptophyta</taxon>
        <taxon>Embryophyta</taxon>
        <taxon>Tracheophyta</taxon>
        <taxon>Spermatophyta</taxon>
        <taxon>Magnoliopsida</taxon>
        <taxon>eudicotyledons</taxon>
        <taxon>Gunneridae</taxon>
        <taxon>Pentapetalae</taxon>
        <taxon>asterids</taxon>
        <taxon>lamiids</taxon>
        <taxon>Solanales</taxon>
        <taxon>Solanaceae</taxon>
        <taxon>Solanoideae</taxon>
        <taxon>Solaneae</taxon>
        <taxon>Solanum</taxon>
    </lineage>
</organism>
<evidence type="ECO:0000313" key="1">
    <source>
        <dbReference type="EMBL" id="KAK6773686.1"/>
    </source>
</evidence>
<sequence length="85" mass="9866">MDSTEVDFGRLIVDQIDEFAQRKEKSIIFSSLITMLCYDVVEVKFPTNEEKELVKQINPLKIGIQGDRIKKRKIDVTDPEFGQFT</sequence>
<dbReference type="Proteomes" id="UP001371456">
    <property type="component" value="Unassembled WGS sequence"/>
</dbReference>
<gene>
    <name evidence="1" type="ORF">RDI58_028924</name>
</gene>
<accession>A0AAN8SVE0</accession>
<protein>
    <submittedName>
        <fullName evidence="1">Uncharacterized protein</fullName>
    </submittedName>
</protein>
<keyword evidence="2" id="KW-1185">Reference proteome</keyword>
<dbReference type="EMBL" id="JBANQN010000012">
    <property type="protein sequence ID" value="KAK6773686.1"/>
    <property type="molecule type" value="Genomic_DNA"/>
</dbReference>
<name>A0AAN8SVE0_SOLBU</name>
<proteinExistence type="predicted"/>
<evidence type="ECO:0000313" key="2">
    <source>
        <dbReference type="Proteomes" id="UP001371456"/>
    </source>
</evidence>
<reference evidence="1 2" key="1">
    <citation type="submission" date="2024-02" db="EMBL/GenBank/DDBJ databases">
        <title>de novo genome assembly of Solanum bulbocastanum strain 11H21.</title>
        <authorList>
            <person name="Hosaka A.J."/>
        </authorList>
    </citation>
    <scope>NUCLEOTIDE SEQUENCE [LARGE SCALE GENOMIC DNA]</scope>
    <source>
        <tissue evidence="1">Young leaves</tissue>
    </source>
</reference>
<comment type="caution">
    <text evidence="1">The sequence shown here is derived from an EMBL/GenBank/DDBJ whole genome shotgun (WGS) entry which is preliminary data.</text>
</comment>